<evidence type="ECO:0000256" key="7">
    <source>
        <dbReference type="ARBA" id="ARBA00023161"/>
    </source>
</evidence>
<evidence type="ECO:0000313" key="13">
    <source>
        <dbReference type="Ensembl" id="ENSTRUP00000062553.1"/>
    </source>
</evidence>
<dbReference type="FunFam" id="1.25.40.180:FF:000014">
    <property type="entry name" value="Putative regulator of nonsense transcripts 2"/>
    <property type="match status" value="1"/>
</dbReference>
<gene>
    <name evidence="13" type="primary">upf2</name>
</gene>
<dbReference type="GO" id="GO:0005829">
    <property type="term" value="C:cytosol"/>
    <property type="evidence" value="ECO:0007669"/>
    <property type="project" value="UniProtKB-ARBA"/>
</dbReference>
<dbReference type="Proteomes" id="UP000005226">
    <property type="component" value="Chromosome 18"/>
</dbReference>
<dbReference type="GO" id="GO:0003723">
    <property type="term" value="F:RNA binding"/>
    <property type="evidence" value="ECO:0007669"/>
    <property type="project" value="UniProtKB-KW"/>
</dbReference>
<feature type="compositionally biased region" description="Basic and acidic residues" evidence="11">
    <location>
        <begin position="394"/>
        <end position="403"/>
    </location>
</feature>
<keyword evidence="5" id="KW-0694">RNA-binding</keyword>
<evidence type="ECO:0000256" key="11">
    <source>
        <dbReference type="SAM" id="MobiDB-lite"/>
    </source>
</evidence>
<dbReference type="GO" id="GO:0035145">
    <property type="term" value="C:exon-exon junction complex"/>
    <property type="evidence" value="ECO:0007669"/>
    <property type="project" value="TreeGrafter"/>
</dbReference>
<dbReference type="FunFam" id="1.25.40.180:FF:000023">
    <property type="entry name" value="regulator of nonsense transcripts 2 isoform X1"/>
    <property type="match status" value="1"/>
</dbReference>
<sequence>MPAERKRSVNMDEKDVCSFTNKDKDRDTDRRPASARDRAKDEAKMSSKKEIGKEEKKKRTKEERRGEAERGGRTEEERRGGKETAGGKEEGHQLHQEAWERHQCRKELRNKNQNAHEGRPEEAFFSRLDSSLKKNTAFVKKLRTLTEQQRDSLSNDFASLNLSKYIGEAVTSVVEAKLKISDVGCAVHLCSLFHQRYAEFAPLLLQAWKKHFEARKEDKAPNVSKLRTDLRFIAELTIVGIFTDKEGLSLIYEQLKNIIGTDRETHTHVSVVISFCKHCGDDVAGLMPRKVKVAAEKFGLGFPPSEIISTEKQQPFQNLLREYFTSLTKHLKKDHRELQNIERQNRRILHSKGELSEDRHKQYEEFATSYQKLLANTQSLADLLDENMPELPQDKTVQEDHGPGIDIFTPGKPGDYDLEGGIWEDEDARNFYENMVDLKAFVPAILFKDNEKSSQGKDKEETKEGKEAKDSGSTTEELELELETLDIADDPIELEGPDEAENEELAKKLLDEQEQEDEEANTGSHLKLIVDAFIQQLPNCVNRDLIDKAAMDFCMNMNTKSNRRKLVRALFTVPRQRLDLLPFYSRLVATLHPCMCDVADDLCSMLKGDFRFHIRKKDQINIETKNKTVRFIGELAKFKMFSKTDTLQCLKMLLSDFTHHHIEMACTLLETCGRFLFRSPESHLRTSVLLEQMMRKKQAQHLDARYVTMVENAYYYCNPPPVEKMVKKKRPPLQEYIRKLLYKDLSKVTTEKVLRQMRKLPWQDPEVKGYLICCMVNIWNVKYNSIHCVANLLAGLVAYQEDVGIHVVDGVLEDIRLGMEVNQPKFNQRRISSAKFLGELYNYRMVESAVIFRTLYSFISFGINQDGSPSSLDPPEHLFRIRLVCTLLDTCGQYFDRGSSKRKLDCFLIYFQRYIWWKKSVDVWTKDHPFPIDIDYMISDTLELLRPKMRFCCSLDEATKQIIDLEREVLIKLGLANEKEGRTSAMSEAEGLDEEDDEGDEDEEGGAETEEQSGNESEMNEQEEDVRVFLSCDVNASTARNPV</sequence>
<feature type="region of interest" description="Disordered" evidence="11">
    <location>
        <begin position="394"/>
        <end position="413"/>
    </location>
</feature>
<dbReference type="Gene3D" id="1.25.40.180">
    <property type="match status" value="3"/>
</dbReference>
<proteinExistence type="predicted"/>
<keyword evidence="14" id="KW-1185">Reference proteome</keyword>
<dbReference type="FunFam" id="1.25.40.180:FF:000015">
    <property type="entry name" value="regulator of nonsense transcripts 2 isoform X1"/>
    <property type="match status" value="1"/>
</dbReference>
<comment type="subcellular location">
    <subcellularLocation>
        <location evidence="1">Cytoplasm</location>
        <location evidence="1">Perinuclear region</location>
    </subcellularLocation>
</comment>
<dbReference type="PANTHER" id="PTHR12839:SF7">
    <property type="entry name" value="REGULATOR OF NONSENSE TRANSCRIPTS 2"/>
    <property type="match status" value="1"/>
</dbReference>
<evidence type="ECO:0000256" key="8">
    <source>
        <dbReference type="ARBA" id="ARBA00059351"/>
    </source>
</evidence>
<evidence type="ECO:0000313" key="14">
    <source>
        <dbReference type="Proteomes" id="UP000005226"/>
    </source>
</evidence>
<feature type="region of interest" description="Disordered" evidence="11">
    <location>
        <begin position="1"/>
        <end position="95"/>
    </location>
</feature>
<feature type="region of interest" description="Disordered" evidence="11">
    <location>
        <begin position="451"/>
        <end position="477"/>
    </location>
</feature>
<accession>A0A674MN44</accession>
<keyword evidence="6" id="KW-0175">Coiled coil</keyword>
<evidence type="ECO:0000256" key="6">
    <source>
        <dbReference type="ARBA" id="ARBA00023054"/>
    </source>
</evidence>
<feature type="compositionally biased region" description="Acidic residues" evidence="11">
    <location>
        <begin position="990"/>
        <end position="1024"/>
    </location>
</feature>
<feature type="region of interest" description="Disordered" evidence="11">
    <location>
        <begin position="981"/>
        <end position="1027"/>
    </location>
</feature>
<name>A0A674MN44_TAKRU</name>
<evidence type="ECO:0000259" key="12">
    <source>
        <dbReference type="SMART" id="SM00543"/>
    </source>
</evidence>
<dbReference type="Pfam" id="PF02854">
    <property type="entry name" value="MIF4G"/>
    <property type="match status" value="3"/>
</dbReference>
<keyword evidence="3" id="KW-0597">Phosphoprotein</keyword>
<keyword evidence="2" id="KW-0963">Cytoplasm</keyword>
<protein>
    <recommendedName>
        <fullName evidence="9">Regulator of nonsense transcripts 2</fullName>
    </recommendedName>
    <alternativeName>
        <fullName evidence="10">Up-frameshift suppressor 2 homolog</fullName>
    </alternativeName>
</protein>
<feature type="domain" description="MIF4G" evidence="12">
    <location>
        <begin position="132"/>
        <end position="328"/>
    </location>
</feature>
<reference evidence="13" key="3">
    <citation type="submission" date="2025-09" db="UniProtKB">
        <authorList>
            <consortium name="Ensembl"/>
        </authorList>
    </citation>
    <scope>IDENTIFICATION</scope>
</reference>
<evidence type="ECO:0000256" key="9">
    <source>
        <dbReference type="ARBA" id="ARBA00068726"/>
    </source>
</evidence>
<dbReference type="GO" id="GO:0048471">
    <property type="term" value="C:perinuclear region of cytoplasm"/>
    <property type="evidence" value="ECO:0007669"/>
    <property type="project" value="UniProtKB-SubCell"/>
</dbReference>
<keyword evidence="7" id="KW-0866">Nonsense-mediated mRNA decay</keyword>
<feature type="domain" description="MIF4G" evidence="12">
    <location>
        <begin position="735"/>
        <end position="948"/>
    </location>
</feature>
<evidence type="ECO:0000256" key="1">
    <source>
        <dbReference type="ARBA" id="ARBA00004556"/>
    </source>
</evidence>
<dbReference type="Ensembl" id="ENSTRUT00000063414.1">
    <property type="protein sequence ID" value="ENSTRUP00000062553.1"/>
    <property type="gene ID" value="ENSTRUG00000007519.3"/>
</dbReference>
<evidence type="ECO:0000256" key="3">
    <source>
        <dbReference type="ARBA" id="ARBA00022553"/>
    </source>
</evidence>
<comment type="function">
    <text evidence="8">Involved in nonsense-mediated decay (NMD) of mRNAs containing premature stop codons by associating with the nuclear exon junction complex (EJC). Recruited by UPF3B associated with the EJC core at the cytoplasmic side of the nuclear envelope and the subsequent formation of an UPF1-UPF2-UPF3 surveillance complex (including UPF1 bound to release factors at the stalled ribosome) is believed to activate NMD. In cooperation with UPF3B stimulates both ATPase and RNA helicase activities of UPF1. Binds spliced mRNA.</text>
</comment>
<evidence type="ECO:0000256" key="5">
    <source>
        <dbReference type="ARBA" id="ARBA00022884"/>
    </source>
</evidence>
<reference evidence="13 14" key="1">
    <citation type="journal article" date="2011" name="Genome Biol. Evol.">
        <title>Integration of the genetic map and genome assembly of fugu facilitates insights into distinct features of genome evolution in teleosts and mammals.</title>
        <authorList>
            <person name="Kai W."/>
            <person name="Kikuchi K."/>
            <person name="Tohari S."/>
            <person name="Chew A.K."/>
            <person name="Tay A."/>
            <person name="Fujiwara A."/>
            <person name="Hosoya S."/>
            <person name="Suetake H."/>
            <person name="Naruse K."/>
            <person name="Brenner S."/>
            <person name="Suzuki Y."/>
            <person name="Venkatesh B."/>
        </authorList>
    </citation>
    <scope>NUCLEOTIDE SEQUENCE [LARGE SCALE GENOMIC DNA]</scope>
</reference>
<evidence type="ECO:0000256" key="2">
    <source>
        <dbReference type="ARBA" id="ARBA00022490"/>
    </source>
</evidence>
<evidence type="ECO:0000256" key="4">
    <source>
        <dbReference type="ARBA" id="ARBA00022737"/>
    </source>
</evidence>
<evidence type="ECO:0000256" key="10">
    <source>
        <dbReference type="ARBA" id="ARBA00080859"/>
    </source>
</evidence>
<dbReference type="AlphaFoldDB" id="A0A674MN44"/>
<organism evidence="13 14">
    <name type="scientific">Takifugu rubripes</name>
    <name type="common">Japanese pufferfish</name>
    <name type="synonym">Fugu rubripes</name>
    <dbReference type="NCBI Taxonomy" id="31033"/>
    <lineage>
        <taxon>Eukaryota</taxon>
        <taxon>Metazoa</taxon>
        <taxon>Chordata</taxon>
        <taxon>Craniata</taxon>
        <taxon>Vertebrata</taxon>
        <taxon>Euteleostomi</taxon>
        <taxon>Actinopterygii</taxon>
        <taxon>Neopterygii</taxon>
        <taxon>Teleostei</taxon>
        <taxon>Neoteleostei</taxon>
        <taxon>Acanthomorphata</taxon>
        <taxon>Eupercaria</taxon>
        <taxon>Tetraodontiformes</taxon>
        <taxon>Tetradontoidea</taxon>
        <taxon>Tetraodontidae</taxon>
        <taxon>Takifugu</taxon>
    </lineage>
</organism>
<dbReference type="SMART" id="SM00543">
    <property type="entry name" value="MIF4G"/>
    <property type="match status" value="3"/>
</dbReference>
<feature type="domain" description="MIF4G" evidence="12">
    <location>
        <begin position="531"/>
        <end position="720"/>
    </location>
</feature>
<dbReference type="GO" id="GO:0000184">
    <property type="term" value="P:nuclear-transcribed mRNA catabolic process, nonsense-mediated decay"/>
    <property type="evidence" value="ECO:0007669"/>
    <property type="project" value="UniProtKB-KW"/>
</dbReference>
<dbReference type="PANTHER" id="PTHR12839">
    <property type="entry name" value="NONSENSE-MEDIATED MRNA DECAY PROTEIN 2 UP-FRAMESHIFT SUPPRESSOR 2"/>
    <property type="match status" value="1"/>
</dbReference>
<dbReference type="InterPro" id="IPR016024">
    <property type="entry name" value="ARM-type_fold"/>
</dbReference>
<dbReference type="SUPFAM" id="SSF48371">
    <property type="entry name" value="ARM repeat"/>
    <property type="match status" value="3"/>
</dbReference>
<reference evidence="13" key="2">
    <citation type="submission" date="2025-08" db="UniProtKB">
        <authorList>
            <consortium name="Ensembl"/>
        </authorList>
    </citation>
    <scope>IDENTIFICATION</scope>
</reference>
<feature type="compositionally biased region" description="Basic and acidic residues" evidence="11">
    <location>
        <begin position="451"/>
        <end position="470"/>
    </location>
</feature>
<keyword evidence="4" id="KW-0677">Repeat</keyword>
<dbReference type="InterPro" id="IPR003890">
    <property type="entry name" value="MIF4G-like_typ-3"/>
</dbReference>
<dbReference type="InterPro" id="IPR039762">
    <property type="entry name" value="Nmd2/UPF2"/>
</dbReference>
<dbReference type="GeneTree" id="ENSGT00530000064318"/>